<evidence type="ECO:0000313" key="2">
    <source>
        <dbReference type="Proteomes" id="UP000237105"/>
    </source>
</evidence>
<accession>A0A2P5B4B1</accession>
<keyword evidence="2" id="KW-1185">Reference proteome</keyword>
<sequence length="40" mass="4856">DKLRTYCLLELHNLGIKFPFLIRNIPEDLVLFTYRIQFSD</sequence>
<protein>
    <submittedName>
        <fullName evidence="1">Uncharacterized protein</fullName>
    </submittedName>
</protein>
<gene>
    <name evidence="1" type="ORF">PanWU01x14_272420</name>
</gene>
<evidence type="ECO:0000313" key="1">
    <source>
        <dbReference type="EMBL" id="PON43625.1"/>
    </source>
</evidence>
<comment type="caution">
    <text evidence="1">The sequence shown here is derived from an EMBL/GenBank/DDBJ whole genome shotgun (WGS) entry which is preliminary data.</text>
</comment>
<dbReference type="Proteomes" id="UP000237105">
    <property type="component" value="Unassembled WGS sequence"/>
</dbReference>
<feature type="non-terminal residue" evidence="1">
    <location>
        <position position="1"/>
    </location>
</feature>
<dbReference type="EMBL" id="JXTB01000367">
    <property type="protein sequence ID" value="PON43625.1"/>
    <property type="molecule type" value="Genomic_DNA"/>
</dbReference>
<proteinExistence type="predicted"/>
<reference evidence="2" key="1">
    <citation type="submission" date="2016-06" db="EMBL/GenBank/DDBJ databases">
        <title>Parallel loss of symbiosis genes in relatives of nitrogen-fixing non-legume Parasponia.</title>
        <authorList>
            <person name="Van Velzen R."/>
            <person name="Holmer R."/>
            <person name="Bu F."/>
            <person name="Rutten L."/>
            <person name="Van Zeijl A."/>
            <person name="Liu W."/>
            <person name="Santuari L."/>
            <person name="Cao Q."/>
            <person name="Sharma T."/>
            <person name="Shen D."/>
            <person name="Roswanjaya Y."/>
            <person name="Wardhani T."/>
            <person name="Kalhor M.S."/>
            <person name="Jansen J."/>
            <person name="Van den Hoogen J."/>
            <person name="Gungor B."/>
            <person name="Hartog M."/>
            <person name="Hontelez J."/>
            <person name="Verver J."/>
            <person name="Yang W.-C."/>
            <person name="Schijlen E."/>
            <person name="Repin R."/>
            <person name="Schilthuizen M."/>
            <person name="Schranz E."/>
            <person name="Heidstra R."/>
            <person name="Miyata K."/>
            <person name="Fedorova E."/>
            <person name="Kohlen W."/>
            <person name="Bisseling T."/>
            <person name="Smit S."/>
            <person name="Geurts R."/>
        </authorList>
    </citation>
    <scope>NUCLEOTIDE SEQUENCE [LARGE SCALE GENOMIC DNA]</scope>
    <source>
        <strain evidence="2">cv. WU1-14</strain>
    </source>
</reference>
<name>A0A2P5B4B1_PARAD</name>
<dbReference type="AlphaFoldDB" id="A0A2P5B4B1"/>
<organism evidence="1 2">
    <name type="scientific">Parasponia andersonii</name>
    <name type="common">Sponia andersonii</name>
    <dbReference type="NCBI Taxonomy" id="3476"/>
    <lineage>
        <taxon>Eukaryota</taxon>
        <taxon>Viridiplantae</taxon>
        <taxon>Streptophyta</taxon>
        <taxon>Embryophyta</taxon>
        <taxon>Tracheophyta</taxon>
        <taxon>Spermatophyta</taxon>
        <taxon>Magnoliopsida</taxon>
        <taxon>eudicotyledons</taxon>
        <taxon>Gunneridae</taxon>
        <taxon>Pentapetalae</taxon>
        <taxon>rosids</taxon>
        <taxon>fabids</taxon>
        <taxon>Rosales</taxon>
        <taxon>Cannabaceae</taxon>
        <taxon>Parasponia</taxon>
    </lineage>
</organism>